<reference evidence="1" key="1">
    <citation type="submission" date="2017-12" db="EMBL/GenBank/DDBJ databases">
        <title>FDA dAtabase for Regulatory Grade micrObial Sequences (FDA-ARGOS): Supporting development and validation of Infectious Disease Dx tests.</title>
        <authorList>
            <person name="Campos J."/>
            <person name="Goldberg B."/>
            <person name="Tallon L."/>
            <person name="Sadzewicz L."/>
            <person name="Sengamalay N."/>
            <person name="Ott S."/>
            <person name="Godinez A."/>
            <person name="Nagaraj S."/>
            <person name="Vyas G."/>
            <person name="Aluvathingal J."/>
            <person name="Nadendla S."/>
            <person name="Geyer C."/>
            <person name="Nandy P."/>
            <person name="Hobson J."/>
            <person name="Sichtig H."/>
        </authorList>
    </citation>
    <scope>NUCLEOTIDE SEQUENCE</scope>
    <source>
        <strain evidence="1">FDAARGOS_252</strain>
    </source>
</reference>
<keyword evidence="1" id="KW-0489">Methyltransferase</keyword>
<dbReference type="eggNOG" id="COG0500">
    <property type="taxonomic scope" value="Bacteria"/>
</dbReference>
<dbReference type="GO" id="GO:0009312">
    <property type="term" value="P:oligosaccharide biosynthetic process"/>
    <property type="evidence" value="ECO:0007669"/>
    <property type="project" value="InterPro"/>
</dbReference>
<keyword evidence="2" id="KW-1185">Reference proteome</keyword>
<protein>
    <submittedName>
        <fullName evidence="1">Methyltransferase domain-containing protein</fullName>
    </submittedName>
</protein>
<evidence type="ECO:0000313" key="1">
    <source>
        <dbReference type="EMBL" id="ARC38613.1"/>
    </source>
</evidence>
<name>A0A1V0GXL6_9RHOB</name>
<organism evidence="1 2">
    <name type="scientific">Paracoccus yeei</name>
    <dbReference type="NCBI Taxonomy" id="147645"/>
    <lineage>
        <taxon>Bacteria</taxon>
        <taxon>Pseudomonadati</taxon>
        <taxon>Pseudomonadota</taxon>
        <taxon>Alphaproteobacteria</taxon>
        <taxon>Rhodobacterales</taxon>
        <taxon>Paracoccaceae</taxon>
        <taxon>Paracoccus</taxon>
    </lineage>
</organism>
<dbReference type="Proteomes" id="UP000191257">
    <property type="component" value="Chromosome"/>
</dbReference>
<dbReference type="STRING" id="147645.A6J80_17005"/>
<gene>
    <name evidence="1" type="ORF">A6J80_17005</name>
</gene>
<dbReference type="InterPro" id="IPR008715">
    <property type="entry name" value="SAM-MeTfrase_NodS-like"/>
</dbReference>
<dbReference type="GO" id="GO:0032259">
    <property type="term" value="P:methylation"/>
    <property type="evidence" value="ECO:0007669"/>
    <property type="project" value="UniProtKB-KW"/>
</dbReference>
<accession>A0A1V0GXL6</accession>
<dbReference type="InterPro" id="IPR029063">
    <property type="entry name" value="SAM-dependent_MTases_sf"/>
</dbReference>
<sequence length="202" mass="21931">MSWRTGASVISLNIRRSSLPSRDVLDHLAGLYAASDDPWQHRTSPYEAEKFKRTLAAIGPGPFAEALEIGCGNGTLARLLAPRCRRLVAMDCIPAAIRAARRALSDQPQAEVIEGAAPADLPPLRPDLVLLSEVLYFLQPAEIDQLGQWLLDRARGRVIAVNWTGPTDEPLDGPGAVARLSRTLGEGVTSAFHGFRIDVFSR</sequence>
<dbReference type="EMBL" id="CP020442">
    <property type="protein sequence ID" value="ARC38613.1"/>
    <property type="molecule type" value="Genomic_DNA"/>
</dbReference>
<proteinExistence type="predicted"/>
<dbReference type="Pfam" id="PF05401">
    <property type="entry name" value="NodS"/>
    <property type="match status" value="1"/>
</dbReference>
<evidence type="ECO:0000313" key="2">
    <source>
        <dbReference type="Proteomes" id="UP000191257"/>
    </source>
</evidence>
<dbReference type="Gene3D" id="3.40.50.150">
    <property type="entry name" value="Vaccinia Virus protein VP39"/>
    <property type="match status" value="1"/>
</dbReference>
<dbReference type="GO" id="GO:0008757">
    <property type="term" value="F:S-adenosylmethionine-dependent methyltransferase activity"/>
    <property type="evidence" value="ECO:0007669"/>
    <property type="project" value="InterPro"/>
</dbReference>
<dbReference type="AlphaFoldDB" id="A0A1V0GXL6"/>
<dbReference type="SUPFAM" id="SSF53335">
    <property type="entry name" value="S-adenosyl-L-methionine-dependent methyltransferases"/>
    <property type="match status" value="1"/>
</dbReference>
<dbReference type="KEGG" id="pye:A6J80_17005"/>
<keyword evidence="1" id="KW-0808">Transferase</keyword>